<dbReference type="CDD" id="cd12148">
    <property type="entry name" value="fungal_TF_MHR"/>
    <property type="match status" value="1"/>
</dbReference>
<keyword evidence="6" id="KW-1185">Reference proteome</keyword>
<dbReference type="SUPFAM" id="SSF57701">
    <property type="entry name" value="Zn2/Cys6 DNA-binding domain"/>
    <property type="match status" value="1"/>
</dbReference>
<name>A0A8H4RY03_9HELO</name>
<evidence type="ECO:0000256" key="2">
    <source>
        <dbReference type="ARBA" id="ARBA00022723"/>
    </source>
</evidence>
<feature type="domain" description="Zn(2)-C6 fungal-type" evidence="4">
    <location>
        <begin position="21"/>
        <end position="50"/>
    </location>
</feature>
<dbReference type="Pfam" id="PF04082">
    <property type="entry name" value="Fungal_trans"/>
    <property type="match status" value="1"/>
</dbReference>
<keyword evidence="2" id="KW-0479">Metal-binding</keyword>
<dbReference type="OrthoDB" id="2269373at2759"/>
<dbReference type="PANTHER" id="PTHR31001">
    <property type="entry name" value="UNCHARACTERIZED TRANSCRIPTIONAL REGULATORY PROTEIN"/>
    <property type="match status" value="1"/>
</dbReference>
<dbReference type="PANTHER" id="PTHR31001:SF85">
    <property type="entry name" value="ZN(II)2CYS6 TRANSCRIPTION FACTOR (EUROFUNG)"/>
    <property type="match status" value="1"/>
</dbReference>
<evidence type="ECO:0000256" key="1">
    <source>
        <dbReference type="ARBA" id="ARBA00004123"/>
    </source>
</evidence>
<gene>
    <name evidence="5" type="ORF">G7Y89_g519</name>
</gene>
<dbReference type="PROSITE" id="PS00463">
    <property type="entry name" value="ZN2_CY6_FUNGAL_1"/>
    <property type="match status" value="1"/>
</dbReference>
<evidence type="ECO:0000259" key="4">
    <source>
        <dbReference type="PROSITE" id="PS50048"/>
    </source>
</evidence>
<dbReference type="GO" id="GO:0000981">
    <property type="term" value="F:DNA-binding transcription factor activity, RNA polymerase II-specific"/>
    <property type="evidence" value="ECO:0007669"/>
    <property type="project" value="InterPro"/>
</dbReference>
<evidence type="ECO:0000313" key="5">
    <source>
        <dbReference type="EMBL" id="KAF4637546.1"/>
    </source>
</evidence>
<sequence length="702" mass="79619">MPSHMSDSAPLQPPQSQHSISCTICRQRKVKCDKQRRCRNCIKAGVECTYPIPTRPRRRVGNGKASQDASKEELLHRLRQYEDFFKKNGLTFDGGDYENGIGESPIGEPSYNAISTVTPGEVVVESPQKSNIFADLSSEILEDFFERDSPASSIPENPKEDPDSLTLSFALDSGPESLTSLHPPSTQIFKLWEKFLDNVNPIFKVIHVPTVQREFLQATLNLEKVSKPFEALMFAIYICAVTSLSNEECEALTSVSREQFLKRYFTIAQKALTRAGIFGTTDIVVLQAAVLLLVAILPRYDPGEFWVLTGIVLRIGQRIGLHQVSYSANLSVLEAQIRRRIWWQIFVLDSRCAHRCKVDGPISSKYWDIPLPLNVNDSDLTPDMIIEPRGHLGYTEMTFRLMMCDLGKYRRYSTAMELGGSSDTLSSPSVPLPRKDKVIDDIEQMLESKYLRYCDPVIPLHILARSFANIVIGRMRLITRHPRQFLDRGSSMVQEEKAKLFDICLTMIEEDNFLHSVDCVRGFMWLVDLEFHVDAFVYLLSELRYRNPEPLTERAWDEISKAFRYRPDILYDTKSALNMAIGNLALKSWESWEMRSRQFGGKYTNSEQSITPEFVLELLKRRPIKGSSSFTEASGDYSAATMELDTNPTNYLESVAGASLEFGPSTIVDPLAPIDWNYWNDLINDAETYTIGNPVPGTTWLG</sequence>
<comment type="subcellular location">
    <subcellularLocation>
        <location evidence="1">Nucleus</location>
    </subcellularLocation>
</comment>
<dbReference type="InterPro" id="IPR036864">
    <property type="entry name" value="Zn2-C6_fun-type_DNA-bd_sf"/>
</dbReference>
<evidence type="ECO:0000256" key="3">
    <source>
        <dbReference type="ARBA" id="ARBA00023242"/>
    </source>
</evidence>
<dbReference type="GO" id="GO:0005634">
    <property type="term" value="C:nucleus"/>
    <property type="evidence" value="ECO:0007669"/>
    <property type="project" value="UniProtKB-SubCell"/>
</dbReference>
<dbReference type="GO" id="GO:0006351">
    <property type="term" value="P:DNA-templated transcription"/>
    <property type="evidence" value="ECO:0007669"/>
    <property type="project" value="InterPro"/>
</dbReference>
<dbReference type="InterPro" id="IPR001138">
    <property type="entry name" value="Zn2Cys6_DnaBD"/>
</dbReference>
<dbReference type="GO" id="GO:0003677">
    <property type="term" value="F:DNA binding"/>
    <property type="evidence" value="ECO:0007669"/>
    <property type="project" value="InterPro"/>
</dbReference>
<dbReference type="Pfam" id="PF00172">
    <property type="entry name" value="Zn_clus"/>
    <property type="match status" value="1"/>
</dbReference>
<keyword evidence="3" id="KW-0539">Nucleus</keyword>
<reference evidence="5 6" key="1">
    <citation type="submission" date="2020-03" db="EMBL/GenBank/DDBJ databases">
        <title>Draft Genome Sequence of Cudoniella acicularis.</title>
        <authorList>
            <person name="Buettner E."/>
            <person name="Kellner H."/>
        </authorList>
    </citation>
    <scope>NUCLEOTIDE SEQUENCE [LARGE SCALE GENOMIC DNA]</scope>
    <source>
        <strain evidence="5 6">DSM 108380</strain>
    </source>
</reference>
<dbReference type="AlphaFoldDB" id="A0A8H4RY03"/>
<organism evidence="5 6">
    <name type="scientific">Cudoniella acicularis</name>
    <dbReference type="NCBI Taxonomy" id="354080"/>
    <lineage>
        <taxon>Eukaryota</taxon>
        <taxon>Fungi</taxon>
        <taxon>Dikarya</taxon>
        <taxon>Ascomycota</taxon>
        <taxon>Pezizomycotina</taxon>
        <taxon>Leotiomycetes</taxon>
        <taxon>Helotiales</taxon>
        <taxon>Tricladiaceae</taxon>
        <taxon>Cudoniella</taxon>
    </lineage>
</organism>
<dbReference type="InterPro" id="IPR050613">
    <property type="entry name" value="Sec_Metabolite_Reg"/>
</dbReference>
<dbReference type="PROSITE" id="PS50048">
    <property type="entry name" value="ZN2_CY6_FUNGAL_2"/>
    <property type="match status" value="1"/>
</dbReference>
<dbReference type="Proteomes" id="UP000566819">
    <property type="component" value="Unassembled WGS sequence"/>
</dbReference>
<dbReference type="InterPro" id="IPR007219">
    <property type="entry name" value="XnlR_reg_dom"/>
</dbReference>
<proteinExistence type="predicted"/>
<comment type="caution">
    <text evidence="5">The sequence shown here is derived from an EMBL/GenBank/DDBJ whole genome shotgun (WGS) entry which is preliminary data.</text>
</comment>
<protein>
    <recommendedName>
        <fullName evidence="4">Zn(2)-C6 fungal-type domain-containing protein</fullName>
    </recommendedName>
</protein>
<dbReference type="Gene3D" id="4.10.240.10">
    <property type="entry name" value="Zn(2)-C6 fungal-type DNA-binding domain"/>
    <property type="match status" value="1"/>
</dbReference>
<dbReference type="SMART" id="SM00906">
    <property type="entry name" value="Fungal_trans"/>
    <property type="match status" value="1"/>
</dbReference>
<dbReference type="CDD" id="cd00067">
    <property type="entry name" value="GAL4"/>
    <property type="match status" value="1"/>
</dbReference>
<dbReference type="GO" id="GO:0008270">
    <property type="term" value="F:zinc ion binding"/>
    <property type="evidence" value="ECO:0007669"/>
    <property type="project" value="InterPro"/>
</dbReference>
<dbReference type="SMART" id="SM00066">
    <property type="entry name" value="GAL4"/>
    <property type="match status" value="1"/>
</dbReference>
<dbReference type="EMBL" id="JAAMPI010000019">
    <property type="protein sequence ID" value="KAF4637546.1"/>
    <property type="molecule type" value="Genomic_DNA"/>
</dbReference>
<accession>A0A8H4RY03</accession>
<evidence type="ECO:0000313" key="6">
    <source>
        <dbReference type="Proteomes" id="UP000566819"/>
    </source>
</evidence>